<sequence>MANALVDVRRAYRLLADYQQRMFELLAYLRDSLGAQDYYQTYVHSLPQRVAGLENLKTSGLRYLPFHDMSVLWLRTPQNQPEPWHNHRKGDLMFGVWVRSDTGYDKHTGQFSDRAVEATTSELMLSVVVCDTPAEGNWYRDAWLTIDYPEDGQVNDQGKPGYRCFAQAIGLERLADKAAIDAALQAWCLAASHKLDVQITTYPQPAA</sequence>
<organism evidence="1 2">
    <name type="scientific">Pseudomonas muyukensis</name>
    <dbReference type="NCBI Taxonomy" id="2842357"/>
    <lineage>
        <taxon>Bacteria</taxon>
        <taxon>Pseudomonadati</taxon>
        <taxon>Pseudomonadota</taxon>
        <taxon>Gammaproteobacteria</taxon>
        <taxon>Pseudomonadales</taxon>
        <taxon>Pseudomonadaceae</taxon>
        <taxon>Pseudomonas</taxon>
    </lineage>
</organism>
<evidence type="ECO:0000313" key="1">
    <source>
        <dbReference type="EMBL" id="QXH37569.1"/>
    </source>
</evidence>
<keyword evidence="2" id="KW-1185">Reference proteome</keyword>
<dbReference type="Proteomes" id="UP001047646">
    <property type="component" value="Chromosome"/>
</dbReference>
<dbReference type="EMBL" id="CP077073">
    <property type="protein sequence ID" value="QXH37569.1"/>
    <property type="molecule type" value="Genomic_DNA"/>
</dbReference>
<reference evidence="1" key="1">
    <citation type="journal article" date="2021" name="Microorganisms">
        <title>The Ever-Expanding Pseudomonas Genus: Description of 43 New Species and Partition of the Pseudomonas putida Group.</title>
        <authorList>
            <person name="Girard L."/>
            <person name="Lood C."/>
            <person name="Hofte M."/>
            <person name="Vandamme P."/>
            <person name="Rokni-Zadeh H."/>
            <person name="van Noort V."/>
            <person name="Lavigne R."/>
            <person name="De Mot R."/>
        </authorList>
    </citation>
    <scope>NUCLEOTIDE SEQUENCE</scope>
    <source>
        <strain evidence="1">COW39</strain>
    </source>
</reference>
<proteinExistence type="predicted"/>
<protein>
    <submittedName>
        <fullName evidence="1">Uncharacterized protein</fullName>
    </submittedName>
</protein>
<gene>
    <name evidence="1" type="ORF">KSS95_01015</name>
</gene>
<name>A0ABX8MH80_9PSED</name>
<evidence type="ECO:0000313" key="2">
    <source>
        <dbReference type="Proteomes" id="UP001047646"/>
    </source>
</evidence>
<accession>A0ABX8MH80</accession>